<sequence>MTRDEHEWLTDVDGVLADTAKPVVKEVNRRWGSQLRWQDINSWNWIGEQIEQLTKSKVEGEEATQVWFDPDILFLANPVEGAVEAAYDLMEMGYRLWAATSRLPNARESTIEWLRKYFPFLPQNRIYMRYPGVEDVVSSNDIKLAAVGMVGANLYTEDDPRAVDYVVKGWPGLGLTIAMFNRGWNQILTPEQAYLETYRVRGWKNVVARVRAK</sequence>
<dbReference type="Proteomes" id="UP000176424">
    <property type="component" value="Unassembled WGS sequence"/>
</dbReference>
<dbReference type="GO" id="GO:0009264">
    <property type="term" value="P:deoxyribonucleotide catabolic process"/>
    <property type="evidence" value="ECO:0007669"/>
    <property type="project" value="InterPro"/>
</dbReference>
<name>A0A1F4ZRU9_9BACT</name>
<organism evidence="3 4">
    <name type="scientific">Candidatus Amesbacteria bacterium RIFOXYB1_FULL_44_23</name>
    <dbReference type="NCBI Taxonomy" id="1797263"/>
    <lineage>
        <taxon>Bacteria</taxon>
        <taxon>Candidatus Amesiibacteriota</taxon>
    </lineage>
</organism>
<feature type="active site" description="Proton donor" evidence="2">
    <location>
        <position position="13"/>
    </location>
</feature>
<dbReference type="PANTHER" id="PTHR35134:SF2">
    <property type="entry name" value="NUCLEOTIDASE YQFW-RELATED"/>
    <property type="match status" value="1"/>
</dbReference>
<evidence type="ECO:0000256" key="1">
    <source>
        <dbReference type="ARBA" id="ARBA00009589"/>
    </source>
</evidence>
<reference evidence="3 4" key="1">
    <citation type="journal article" date="2016" name="Nat. Commun.">
        <title>Thousands of microbial genomes shed light on interconnected biogeochemical processes in an aquifer system.</title>
        <authorList>
            <person name="Anantharaman K."/>
            <person name="Brown C.T."/>
            <person name="Hug L.A."/>
            <person name="Sharon I."/>
            <person name="Castelle C.J."/>
            <person name="Probst A.J."/>
            <person name="Thomas B.C."/>
            <person name="Singh A."/>
            <person name="Wilkins M.J."/>
            <person name="Karaoz U."/>
            <person name="Brodie E.L."/>
            <person name="Williams K.H."/>
            <person name="Hubbard S.S."/>
            <person name="Banfield J.F."/>
        </authorList>
    </citation>
    <scope>NUCLEOTIDE SEQUENCE [LARGE SCALE GENOMIC DNA]</scope>
</reference>
<evidence type="ECO:0000313" key="4">
    <source>
        <dbReference type="Proteomes" id="UP000176424"/>
    </source>
</evidence>
<dbReference type="InterPro" id="IPR023214">
    <property type="entry name" value="HAD_sf"/>
</dbReference>
<evidence type="ECO:0000256" key="2">
    <source>
        <dbReference type="PIRSR" id="PIRSR610708-1"/>
    </source>
</evidence>
<dbReference type="Gene3D" id="3.40.50.1000">
    <property type="entry name" value="HAD superfamily/HAD-like"/>
    <property type="match status" value="1"/>
</dbReference>
<dbReference type="InterPro" id="IPR036412">
    <property type="entry name" value="HAD-like_sf"/>
</dbReference>
<dbReference type="InterPro" id="IPR010708">
    <property type="entry name" value="5'(3')-deoxyribonucleotidase"/>
</dbReference>
<dbReference type="GO" id="GO:0008253">
    <property type="term" value="F:5'-nucleotidase activity"/>
    <property type="evidence" value="ECO:0007669"/>
    <property type="project" value="InterPro"/>
</dbReference>
<dbReference type="PANTHER" id="PTHR35134">
    <property type="entry name" value="NUCLEOTIDASE YQFW-RELATED"/>
    <property type="match status" value="1"/>
</dbReference>
<accession>A0A1F4ZRU9</accession>
<dbReference type="EMBL" id="MEXR01000038">
    <property type="protein sequence ID" value="OGD09122.1"/>
    <property type="molecule type" value="Genomic_DNA"/>
</dbReference>
<comment type="caution">
    <text evidence="3">The sequence shown here is derived from an EMBL/GenBank/DDBJ whole genome shotgun (WGS) entry which is preliminary data.</text>
</comment>
<dbReference type="InterPro" id="IPR052419">
    <property type="entry name" value="5_3-deoxyribonucleotidase-like"/>
</dbReference>
<evidence type="ECO:0000313" key="3">
    <source>
        <dbReference type="EMBL" id="OGD09122.1"/>
    </source>
</evidence>
<feature type="active site" description="Nucleophile" evidence="2">
    <location>
        <position position="11"/>
    </location>
</feature>
<comment type="similarity">
    <text evidence="1">Belongs to the 5'(3')-deoxyribonucleotidase family.</text>
</comment>
<protein>
    <submittedName>
        <fullName evidence="3">Uncharacterized protein</fullName>
    </submittedName>
</protein>
<dbReference type="SUPFAM" id="SSF56784">
    <property type="entry name" value="HAD-like"/>
    <property type="match status" value="1"/>
</dbReference>
<dbReference type="AlphaFoldDB" id="A0A1F4ZRU9"/>
<dbReference type="STRING" id="1797263.A2397_01490"/>
<dbReference type="Pfam" id="PF06941">
    <property type="entry name" value="NT5C"/>
    <property type="match status" value="1"/>
</dbReference>
<gene>
    <name evidence="3" type="ORF">A2397_01490</name>
</gene>
<proteinExistence type="inferred from homology"/>